<dbReference type="InterPro" id="IPR013424">
    <property type="entry name" value="Ice-binding_C"/>
</dbReference>
<proteinExistence type="predicted"/>
<keyword evidence="5" id="KW-1185">Reference proteome</keyword>
<evidence type="ECO:0000313" key="4">
    <source>
        <dbReference type="EMBL" id="MDT9001408.1"/>
    </source>
</evidence>
<evidence type="ECO:0000313" key="5">
    <source>
        <dbReference type="Proteomes" id="UP001246372"/>
    </source>
</evidence>
<keyword evidence="2" id="KW-0732">Signal</keyword>
<organism evidence="4 5">
    <name type="scientific">Roseateles aquae</name>
    <dbReference type="NCBI Taxonomy" id="3077235"/>
    <lineage>
        <taxon>Bacteria</taxon>
        <taxon>Pseudomonadati</taxon>
        <taxon>Pseudomonadota</taxon>
        <taxon>Betaproteobacteria</taxon>
        <taxon>Burkholderiales</taxon>
        <taxon>Sphaerotilaceae</taxon>
        <taxon>Roseateles</taxon>
    </lineage>
</organism>
<dbReference type="NCBIfam" id="TIGR02595">
    <property type="entry name" value="PEP_CTERM"/>
    <property type="match status" value="1"/>
</dbReference>
<keyword evidence="1" id="KW-0472">Membrane</keyword>
<feature type="transmembrane region" description="Helical" evidence="1">
    <location>
        <begin position="141"/>
        <end position="157"/>
    </location>
</feature>
<evidence type="ECO:0000259" key="3">
    <source>
        <dbReference type="Pfam" id="PF07589"/>
    </source>
</evidence>
<dbReference type="NCBIfam" id="NF038126">
    <property type="entry name" value="PEP_CTERM_FxDxF"/>
    <property type="match status" value="1"/>
</dbReference>
<sequence>MFFKSAIVSLVLAAATPVMAAPVYTPLVVTASGVEFSLSNLPKGAFTGNFSFTLNKAETLHGNLKTYSKVADDVAIGSAVLSNGTQTIDFSKMNDAAAGTEHWAFKPTYLSAGTWYLTVTGVDQSKKAFGNLDGTLQVPEPASVALSLAALGAMALVRRRKQR</sequence>
<dbReference type="EMBL" id="JAVXZY010000009">
    <property type="protein sequence ID" value="MDT9001408.1"/>
    <property type="molecule type" value="Genomic_DNA"/>
</dbReference>
<protein>
    <submittedName>
        <fullName evidence="4">FxDxF family PEP-CTERM protein</fullName>
    </submittedName>
</protein>
<keyword evidence="1" id="KW-0812">Transmembrane</keyword>
<dbReference type="Pfam" id="PF07589">
    <property type="entry name" value="PEP-CTERM"/>
    <property type="match status" value="1"/>
</dbReference>
<dbReference type="Proteomes" id="UP001246372">
    <property type="component" value="Unassembled WGS sequence"/>
</dbReference>
<comment type="caution">
    <text evidence="4">The sequence shown here is derived from an EMBL/GenBank/DDBJ whole genome shotgun (WGS) entry which is preliminary data.</text>
</comment>
<feature type="signal peptide" evidence="2">
    <location>
        <begin position="1"/>
        <end position="20"/>
    </location>
</feature>
<evidence type="ECO:0000256" key="1">
    <source>
        <dbReference type="SAM" id="Phobius"/>
    </source>
</evidence>
<feature type="chain" id="PRO_5045292285" evidence="2">
    <location>
        <begin position="21"/>
        <end position="163"/>
    </location>
</feature>
<name>A0ABU3PH14_9BURK</name>
<evidence type="ECO:0000256" key="2">
    <source>
        <dbReference type="SAM" id="SignalP"/>
    </source>
</evidence>
<keyword evidence="1" id="KW-1133">Transmembrane helix</keyword>
<gene>
    <name evidence="4" type="ORF">RQP53_19160</name>
</gene>
<dbReference type="RefSeq" id="WP_315652295.1">
    <property type="nucleotide sequence ID" value="NZ_JAVXZY010000009.1"/>
</dbReference>
<accession>A0ABU3PH14</accession>
<feature type="domain" description="Ice-binding protein C-terminal" evidence="3">
    <location>
        <begin position="137"/>
        <end position="161"/>
    </location>
</feature>
<reference evidence="4" key="1">
    <citation type="submission" date="2023-09" db="EMBL/GenBank/DDBJ databases">
        <title>Paucibacter sp. APW11 Genome sequencing and assembly.</title>
        <authorList>
            <person name="Kim I."/>
        </authorList>
    </citation>
    <scope>NUCLEOTIDE SEQUENCE</scope>
    <source>
        <strain evidence="4">APW11</strain>
    </source>
</reference>